<name>A0A8T1W1G8_9STRA</name>
<evidence type="ECO:0000313" key="4">
    <source>
        <dbReference type="Proteomes" id="UP000693981"/>
    </source>
</evidence>
<protein>
    <recommendedName>
        <fullName evidence="5">BZIP domain-containing protein</fullName>
    </recommendedName>
</protein>
<dbReference type="EMBL" id="JAGDFL010000481">
    <property type="protein sequence ID" value="KAG7387265.1"/>
    <property type="molecule type" value="Genomic_DNA"/>
</dbReference>
<feature type="compositionally biased region" description="Basic and acidic residues" evidence="2">
    <location>
        <begin position="54"/>
        <end position="66"/>
    </location>
</feature>
<keyword evidence="4" id="KW-1185">Reference proteome</keyword>
<evidence type="ECO:0000256" key="2">
    <source>
        <dbReference type="SAM" id="MobiDB-lite"/>
    </source>
</evidence>
<proteinExistence type="predicted"/>
<accession>A0A8T1W1G8</accession>
<organism evidence="3 4">
    <name type="scientific">Phytophthora boehmeriae</name>
    <dbReference type="NCBI Taxonomy" id="109152"/>
    <lineage>
        <taxon>Eukaryota</taxon>
        <taxon>Sar</taxon>
        <taxon>Stramenopiles</taxon>
        <taxon>Oomycota</taxon>
        <taxon>Peronosporomycetes</taxon>
        <taxon>Peronosporales</taxon>
        <taxon>Peronosporaceae</taxon>
        <taxon>Phytophthora</taxon>
    </lineage>
</organism>
<comment type="caution">
    <text evidence="3">The sequence shown here is derived from an EMBL/GenBank/DDBJ whole genome shotgun (WGS) entry which is preliminary data.</text>
</comment>
<feature type="coiled-coil region" evidence="1">
    <location>
        <begin position="75"/>
        <end position="109"/>
    </location>
</feature>
<gene>
    <name evidence="3" type="ORF">PHYBOEH_008325</name>
</gene>
<sequence>MATDDSFLADLDDFLISSDLPTFSATDDIEDSTTPVTVTECVAVDIPDSPPTHSKIDDERESDRAKDRKRRRVYRERRRFERETLQQRVEELSQQLTELEKANDFRRQLSKSPWKMIAQRQYQARLRAEASQRQLIAAVDARSALIKDFKEFIREKLTNDVDGTENLYQPKRTKLELSDAEFYEAYLEELDTLYGQCNEALRECGVASTDLNWEGAKWREEDNAGFFTYADKFIVALDFEQTCESLWRLAQLQHRHEDRQSFGQVEDPENTSAYSFRVTTQLKSGQVVSMHQRLVARRYKEDGRGVNVWRSFTEGEGIFTGMHSDETGWVVAIPLPGQPEAGTLVRTCIRHRPMHFSRVATQDSTAKQFTGAVLGMVDEDDLEITSKLGKIFLNDT</sequence>
<dbReference type="Proteomes" id="UP000693981">
    <property type="component" value="Unassembled WGS sequence"/>
</dbReference>
<reference evidence="3" key="1">
    <citation type="submission" date="2021-02" db="EMBL/GenBank/DDBJ databases">
        <authorList>
            <person name="Palmer J.M."/>
        </authorList>
    </citation>
    <scope>NUCLEOTIDE SEQUENCE</scope>
    <source>
        <strain evidence="3">SCRP23</strain>
    </source>
</reference>
<keyword evidence="1" id="KW-0175">Coiled coil</keyword>
<dbReference type="AlphaFoldDB" id="A0A8T1W1G8"/>
<dbReference type="OrthoDB" id="119452at2759"/>
<feature type="region of interest" description="Disordered" evidence="2">
    <location>
        <begin position="44"/>
        <end position="71"/>
    </location>
</feature>
<evidence type="ECO:0008006" key="5">
    <source>
        <dbReference type="Google" id="ProtNLM"/>
    </source>
</evidence>
<evidence type="ECO:0000256" key="1">
    <source>
        <dbReference type="SAM" id="Coils"/>
    </source>
</evidence>
<evidence type="ECO:0000313" key="3">
    <source>
        <dbReference type="EMBL" id="KAG7387265.1"/>
    </source>
</evidence>